<dbReference type="PANTHER" id="PTHR10678">
    <property type="entry name" value="26S PROTEASOME NON-ATPASE REGULATORY SUBUNIT 11/COP9 SIGNALOSOME COMPLEX SUBUNIT 2"/>
    <property type="match status" value="1"/>
</dbReference>
<dbReference type="OrthoDB" id="1418352at2759"/>
<evidence type="ECO:0000259" key="5">
    <source>
        <dbReference type="PROSITE" id="PS50250"/>
    </source>
</evidence>
<dbReference type="PROSITE" id="PS50250">
    <property type="entry name" value="PCI"/>
    <property type="match status" value="1"/>
</dbReference>
<dbReference type="SMART" id="SM00753">
    <property type="entry name" value="PAM"/>
    <property type="match status" value="1"/>
</dbReference>
<feature type="compositionally biased region" description="Acidic residues" evidence="4">
    <location>
        <begin position="1"/>
        <end position="11"/>
    </location>
</feature>
<dbReference type="Pfam" id="PF01399">
    <property type="entry name" value="PCI"/>
    <property type="match status" value="1"/>
</dbReference>
<dbReference type="InterPro" id="IPR050871">
    <property type="entry name" value="26S_Proteasome/COP9_Components"/>
</dbReference>
<organism evidence="6 7">
    <name type="scientific">Thalassiosira oceanica</name>
    <name type="common">Marine diatom</name>
    <dbReference type="NCBI Taxonomy" id="159749"/>
    <lineage>
        <taxon>Eukaryota</taxon>
        <taxon>Sar</taxon>
        <taxon>Stramenopiles</taxon>
        <taxon>Ochrophyta</taxon>
        <taxon>Bacillariophyta</taxon>
        <taxon>Coscinodiscophyceae</taxon>
        <taxon>Thalassiosirophycidae</taxon>
        <taxon>Thalassiosirales</taxon>
        <taxon>Thalassiosiraceae</taxon>
        <taxon>Thalassiosira</taxon>
    </lineage>
</organism>
<dbReference type="InterPro" id="IPR036390">
    <property type="entry name" value="WH_DNA-bd_sf"/>
</dbReference>
<comment type="similarity">
    <text evidence="1">Belongs to the proteasome subunit S9 family.</text>
</comment>
<dbReference type="OMA" id="ESKIYHA"/>
<dbReference type="FunFam" id="1.25.40.570:FF:000016">
    <property type="entry name" value="26S proteasome regulatory subunit"/>
    <property type="match status" value="1"/>
</dbReference>
<accession>K0RYW8</accession>
<keyword evidence="2" id="KW-0647">Proteasome</keyword>
<comment type="subunit">
    <text evidence="3">Component of the lid subcomplex of the 19S proteasome regulatory particle complex (also named PA700 complex). The 26S proteasome consists of a 20S proteasome core and two 19S regulatory subunits.</text>
</comment>
<dbReference type="Gene3D" id="1.25.40.570">
    <property type="match status" value="1"/>
</dbReference>
<reference evidence="6 7" key="1">
    <citation type="journal article" date="2012" name="Genome Biol.">
        <title>Genome and low-iron response of an oceanic diatom adapted to chronic iron limitation.</title>
        <authorList>
            <person name="Lommer M."/>
            <person name="Specht M."/>
            <person name="Roy A.S."/>
            <person name="Kraemer L."/>
            <person name="Andreson R."/>
            <person name="Gutowska M.A."/>
            <person name="Wolf J."/>
            <person name="Bergner S.V."/>
            <person name="Schilhabel M.B."/>
            <person name="Klostermeier U.C."/>
            <person name="Beiko R.G."/>
            <person name="Rosenstiel P."/>
            <person name="Hippler M."/>
            <person name="Laroche J."/>
        </authorList>
    </citation>
    <scope>NUCLEOTIDE SEQUENCE [LARGE SCALE GENOMIC DNA]</scope>
    <source>
        <strain evidence="6 7">CCMP1005</strain>
    </source>
</reference>
<dbReference type="SUPFAM" id="SSF46785">
    <property type="entry name" value="Winged helix' DNA-binding domain"/>
    <property type="match status" value="1"/>
</dbReference>
<dbReference type="InterPro" id="IPR040773">
    <property type="entry name" value="Rpn6_N"/>
</dbReference>
<evidence type="ECO:0000313" key="7">
    <source>
        <dbReference type="Proteomes" id="UP000266841"/>
    </source>
</evidence>
<gene>
    <name evidence="6" type="ORF">THAOC_21709</name>
</gene>
<dbReference type="eggNOG" id="KOG1463">
    <property type="taxonomic scope" value="Eukaryota"/>
</dbReference>
<keyword evidence="7" id="KW-1185">Reference proteome</keyword>
<dbReference type="SMART" id="SM00088">
    <property type="entry name" value="PINT"/>
    <property type="match status" value="1"/>
</dbReference>
<evidence type="ECO:0000313" key="6">
    <source>
        <dbReference type="EMBL" id="EJK58185.1"/>
    </source>
</evidence>
<evidence type="ECO:0000256" key="2">
    <source>
        <dbReference type="ARBA" id="ARBA00022942"/>
    </source>
</evidence>
<dbReference type="GO" id="GO:0000502">
    <property type="term" value="C:proteasome complex"/>
    <property type="evidence" value="ECO:0007669"/>
    <property type="project" value="UniProtKB-KW"/>
</dbReference>
<comment type="caution">
    <text evidence="6">The sequence shown here is derived from an EMBL/GenBank/DDBJ whole genome shotgun (WGS) entry which is preliminary data.</text>
</comment>
<proteinExistence type="inferred from homology"/>
<dbReference type="EMBL" id="AGNL01025970">
    <property type="protein sequence ID" value="EJK58185.1"/>
    <property type="molecule type" value="Genomic_DNA"/>
</dbReference>
<dbReference type="Proteomes" id="UP000266841">
    <property type="component" value="Unassembled WGS sequence"/>
</dbReference>
<feature type="domain" description="PCI" evidence="5">
    <location>
        <begin position="255"/>
        <end position="439"/>
    </location>
</feature>
<dbReference type="Pfam" id="PF18055">
    <property type="entry name" value="RPN6_N"/>
    <property type="match status" value="1"/>
</dbReference>
<dbReference type="InterPro" id="IPR000717">
    <property type="entry name" value="PCI_dom"/>
</dbReference>
<feature type="region of interest" description="Disordered" evidence="4">
    <location>
        <begin position="1"/>
        <end position="24"/>
    </location>
</feature>
<sequence length="473" mass="51803">MTDGDQMDTEPIEAVAASSAPLEDEEEDCSDLATLLDSCDDLASASDKIPVLESILNEPANRYGPKASAIKERAVYAVARAYCEDNRFDDVVTLLTGTTCAAFFANITKAKTAKVVRAVLDAVCALAPDQLDMQAQICRNIISWCQTEKRSFLRQRVESKLASVLFQQDKYGESVAMVDGLLVELKKLDDKQLLVEVHLVESKVHHGLRGMAKAKAALTASRTSANAIYVAPALQSQIDLQSGVLHCEEGDYDTAHSYFLEAFEQLDQLDDREKAVPCLKYMMLCKILDGLSKALGISATGAAGIRSDRNEADISGMISGKRGVKYAGKDVDAMSAIASAASKRSLKEYEAVLSKYPHELQDDLLIKHHLGTLQEQLLESNLIRIIEPYSCVEIDHVATLIEMPLAVVEKKLSQMILDGKFNGILDQGKGQLIVYEDSETDKAMENGLKVIDNIDKVVSSLFDRSQALRSMMV</sequence>
<evidence type="ECO:0000256" key="4">
    <source>
        <dbReference type="SAM" id="MobiDB-lite"/>
    </source>
</evidence>
<evidence type="ECO:0000256" key="3">
    <source>
        <dbReference type="ARBA" id="ARBA00062507"/>
    </source>
</evidence>
<protein>
    <recommendedName>
        <fullName evidence="5">PCI domain-containing protein</fullName>
    </recommendedName>
</protein>
<evidence type="ECO:0000256" key="1">
    <source>
        <dbReference type="ARBA" id="ARBA00007454"/>
    </source>
</evidence>
<name>K0RYW8_THAOC</name>
<dbReference type="AlphaFoldDB" id="K0RYW8"/>